<reference evidence="3 4" key="1">
    <citation type="journal article" date="2015" name="Int. Biodeterior. Biodegradation">
        <title>Physiological and genetic screening methods for the isolation of methyl tert-butyl ether-degrading bacteria for bioremediation purposes.</title>
        <authorList>
            <person name="Guisado I.M."/>
            <person name="Purswani J."/>
            <person name="Gonzalez Lopez J."/>
            <person name="Pozo C."/>
        </authorList>
    </citation>
    <scope>NUCLEOTIDE SEQUENCE [LARGE SCALE GENOMIC DNA]</scope>
    <source>
        <strain evidence="3 4">SH7</strain>
    </source>
</reference>
<dbReference type="EMBL" id="LCZJ02000033">
    <property type="protein sequence ID" value="KTD84648.1"/>
    <property type="molecule type" value="Genomic_DNA"/>
</dbReference>
<evidence type="ECO:0000256" key="1">
    <source>
        <dbReference type="SAM" id="Phobius"/>
    </source>
</evidence>
<name>A0A0W1ATM9_9BACL</name>
<evidence type="ECO:0000313" key="4">
    <source>
        <dbReference type="Proteomes" id="UP000054709"/>
    </source>
</evidence>
<dbReference type="OrthoDB" id="2662982at2"/>
<evidence type="ECO:0000259" key="2">
    <source>
        <dbReference type="Pfam" id="PF14285"/>
    </source>
</evidence>
<keyword evidence="1" id="KW-0812">Transmembrane</keyword>
<dbReference type="InterPro" id="IPR025377">
    <property type="entry name" value="DUF4367"/>
</dbReference>
<keyword evidence="4" id="KW-1185">Reference proteome</keyword>
<dbReference type="Pfam" id="PF14285">
    <property type="entry name" value="DUF4367"/>
    <property type="match status" value="1"/>
</dbReference>
<protein>
    <recommendedName>
        <fullName evidence="2">DUF4367 domain-containing protein</fullName>
    </recommendedName>
</protein>
<feature type="domain" description="DUF4367" evidence="2">
    <location>
        <begin position="271"/>
        <end position="374"/>
    </location>
</feature>
<sequence>MRKDELTSEELFLKEGDNSAKLLLVDVHDSVMQAIGLGNGRLAVKSVPPLQEGDIPDIMHRMEPATEAKRYRKRTWSRPVRRWATVLILVVLVGGGYSMFMESPWQAAKFQYEVLPYEPLLATKEGGTIEVSKNPLVPTKGKIPQRVATKEEELLTEKNLEAYRVVEKLLLPGEGASYVLKKEDSGDERPQLGRVIPAMLFNDYSSYLAKAEEYKAPYLPRPEYLPEGYVFDQAWIQPDFEVNENELLALTDGIKLEGGYRVMWKKEAAASINYDYSSMRYKKGGSMVRINAKHIKSKTRTVESLLRTNTTNVENILVNGTQLIYTETTNNEIKLGYRYRLVWTDPEQNVVYDMTAAPESSSLTKEEVIRIAADMMK</sequence>
<keyword evidence="1" id="KW-0472">Membrane</keyword>
<dbReference type="AlphaFoldDB" id="A0A0W1ATM9"/>
<organism evidence="3 4">
    <name type="scientific">Paenibacillus etheri</name>
    <dbReference type="NCBI Taxonomy" id="1306852"/>
    <lineage>
        <taxon>Bacteria</taxon>
        <taxon>Bacillati</taxon>
        <taxon>Bacillota</taxon>
        <taxon>Bacilli</taxon>
        <taxon>Bacillales</taxon>
        <taxon>Paenibacillaceae</taxon>
        <taxon>Paenibacillus</taxon>
    </lineage>
</organism>
<dbReference type="RefSeq" id="WP_060625356.1">
    <property type="nucleotide sequence ID" value="NZ_LCZJ02000033.1"/>
</dbReference>
<feature type="transmembrane region" description="Helical" evidence="1">
    <location>
        <begin position="80"/>
        <end position="100"/>
    </location>
</feature>
<keyword evidence="1" id="KW-1133">Transmembrane helix</keyword>
<accession>A0A0W1ATM9</accession>
<dbReference type="Proteomes" id="UP000054709">
    <property type="component" value="Unassembled WGS sequence"/>
</dbReference>
<comment type="caution">
    <text evidence="3">The sequence shown here is derived from an EMBL/GenBank/DDBJ whole genome shotgun (WGS) entry which is preliminary data.</text>
</comment>
<proteinExistence type="predicted"/>
<gene>
    <name evidence="3" type="ORF">UQ64_23630</name>
</gene>
<evidence type="ECO:0000313" key="3">
    <source>
        <dbReference type="EMBL" id="KTD84648.1"/>
    </source>
</evidence>